<accession>A0A420SQF6</accession>
<name>A0A420SQF6_GIBIN</name>
<dbReference type="AlphaFoldDB" id="A0A420SQF6"/>
<gene>
    <name evidence="1" type="ORF">BFJ72_g11078</name>
</gene>
<organism evidence="1 2">
    <name type="scientific">Gibberella intermedia</name>
    <name type="common">Bulb rot disease fungus</name>
    <name type="synonym">Fusarium proliferatum</name>
    <dbReference type="NCBI Taxonomy" id="948311"/>
    <lineage>
        <taxon>Eukaryota</taxon>
        <taxon>Fungi</taxon>
        <taxon>Dikarya</taxon>
        <taxon>Ascomycota</taxon>
        <taxon>Pezizomycotina</taxon>
        <taxon>Sordariomycetes</taxon>
        <taxon>Hypocreomycetidae</taxon>
        <taxon>Hypocreales</taxon>
        <taxon>Nectriaceae</taxon>
        <taxon>Fusarium</taxon>
        <taxon>Fusarium fujikuroi species complex</taxon>
    </lineage>
</organism>
<evidence type="ECO:0000313" key="2">
    <source>
        <dbReference type="Proteomes" id="UP000283569"/>
    </source>
</evidence>
<evidence type="ECO:0000313" key="1">
    <source>
        <dbReference type="EMBL" id="RKL31444.1"/>
    </source>
</evidence>
<reference evidence="1 2" key="1">
    <citation type="journal article" date="2018" name="Sci. Rep.">
        <title>Characterisation of pathogen-specific regions and novel effector candidates in Fusarium oxysporum f. sp. cepae.</title>
        <authorList>
            <person name="Armitage A.D."/>
            <person name="Taylor A."/>
            <person name="Sobczyk M.K."/>
            <person name="Baxter L."/>
            <person name="Greenfield B.P."/>
            <person name="Bates H.J."/>
            <person name="Wilson F."/>
            <person name="Jackson A.C."/>
            <person name="Ott S."/>
            <person name="Harrison R.J."/>
            <person name="Clarkson J.P."/>
        </authorList>
    </citation>
    <scope>NUCLEOTIDE SEQUENCE [LARGE SCALE GENOMIC DNA]</scope>
    <source>
        <strain evidence="1 2">Fp_A8</strain>
    </source>
</reference>
<comment type="caution">
    <text evidence="1">The sequence shown here is derived from an EMBL/GenBank/DDBJ whole genome shotgun (WGS) entry which is preliminary data.</text>
</comment>
<sequence length="328" mass="35657">MSIQKSGASLISQTAEANFGLATLNVDFSVIKLQAPAEYKPLGCELIPSRRSAAEDGMPHVTARKLGALFQDWIPPVPDLIKAYGRRAVEIAQCRSNVVFRGSDIPVEDIDKMLPNSMIALGVTSEPQFKIPSIPKGDIPVFGFSAFSLDIGRTFACIALFESGSLAVSPDNLSNVLAIATGDSIFIAAALLCDPAEGALPSEVRRVWGSIGKPGIAMMIPPKEPQIRDVERDWRVVSHNTFDGKLEDSFQSTTLHLRFTDYVLPIHVGSHGNRDFEVYFLESVVSIHDHGDWVADLDILGQLNNPLLRILGKSCLHTDSVTTNHAVI</sequence>
<protein>
    <submittedName>
        <fullName evidence="1">Uncharacterized protein</fullName>
    </submittedName>
</protein>
<dbReference type="EMBL" id="MRDB01000048">
    <property type="protein sequence ID" value="RKL31444.1"/>
    <property type="molecule type" value="Genomic_DNA"/>
</dbReference>
<dbReference type="Proteomes" id="UP000283569">
    <property type="component" value="Unassembled WGS sequence"/>
</dbReference>
<proteinExistence type="predicted"/>